<dbReference type="InterPro" id="IPR013324">
    <property type="entry name" value="RNA_pol_sigma_r3/r4-like"/>
</dbReference>
<evidence type="ECO:0000256" key="2">
    <source>
        <dbReference type="ARBA" id="ARBA00023015"/>
    </source>
</evidence>
<dbReference type="PROSITE" id="PS00715">
    <property type="entry name" value="SIGMA70_1"/>
    <property type="match status" value="1"/>
</dbReference>
<evidence type="ECO:0000313" key="10">
    <source>
        <dbReference type="EMBL" id="SDE56506.1"/>
    </source>
</evidence>
<dbReference type="InterPro" id="IPR013325">
    <property type="entry name" value="RNA_pol_sigma_r2"/>
</dbReference>
<dbReference type="EMBL" id="FNBE01000001">
    <property type="protein sequence ID" value="SDE56506.1"/>
    <property type="molecule type" value="Genomic_DNA"/>
</dbReference>
<dbReference type="Gene3D" id="1.10.601.10">
    <property type="entry name" value="RNA Polymerase Primary Sigma Factor"/>
    <property type="match status" value="2"/>
</dbReference>
<dbReference type="InterPro" id="IPR009042">
    <property type="entry name" value="RNA_pol_sigma70_r1_2"/>
</dbReference>
<sequence length="393" mass="43434">MTLAPSMEAAIAPATRVPGQRTASGRRRAATRAAQDTAQATTQDTTESTAEDTRAAGSSEQSDDGEDSATEGRTRPELTAEDLDAQSPAADLVRVYLNGIGKTALLTAAQEVDLAKRIEAGVFAKHVLDTAAAEGTQLDVDYARDLRAVVRDGERARNHLLEANLRLVVSLAKRYTGRGMPLLDLIQEGNLGLIRAVEKFDYAKGFKFSTYATWWIRQAITRGMADQARTIRLPVHLVEQVNKLARIKRDLHQKLGREATHEELAAESGIAEEKIADLLDHARDPVSLDMPVGSDEEAPLGDFIEDDQAADAENTVISHLLHDDLRRVLGTLEEREQLVIRMRYGLDDGQPRTLDQIGRRFGLSRERVRQIEREVMAKLRVGERADRLRAYAS</sequence>
<evidence type="ECO:0000259" key="9">
    <source>
        <dbReference type="PROSITE" id="PS00716"/>
    </source>
</evidence>
<dbReference type="PANTHER" id="PTHR30603">
    <property type="entry name" value="RNA POLYMERASE SIGMA FACTOR RPO"/>
    <property type="match status" value="1"/>
</dbReference>
<dbReference type="InterPro" id="IPR014284">
    <property type="entry name" value="RNA_pol_sigma-70_dom"/>
</dbReference>
<dbReference type="InterPro" id="IPR050239">
    <property type="entry name" value="Sigma-70_RNA_pol_init_factors"/>
</dbReference>
<dbReference type="Pfam" id="PF04539">
    <property type="entry name" value="Sigma70_r3"/>
    <property type="match status" value="1"/>
</dbReference>
<dbReference type="Pfam" id="PF00140">
    <property type="entry name" value="Sigma70_r1_2"/>
    <property type="match status" value="1"/>
</dbReference>
<dbReference type="Proteomes" id="UP000198967">
    <property type="component" value="Unassembled WGS sequence"/>
</dbReference>
<evidence type="ECO:0000256" key="1">
    <source>
        <dbReference type="ARBA" id="ARBA00007788"/>
    </source>
</evidence>
<keyword evidence="3 6" id="KW-0731">Sigma factor</keyword>
<dbReference type="SUPFAM" id="SSF88659">
    <property type="entry name" value="Sigma3 and sigma4 domains of RNA polymerase sigma factors"/>
    <property type="match status" value="2"/>
</dbReference>
<gene>
    <name evidence="10" type="ORF">SAMN05216377_101192</name>
</gene>
<dbReference type="NCBIfam" id="NF005920">
    <property type="entry name" value="PRK07921.1"/>
    <property type="match status" value="1"/>
</dbReference>
<proteinExistence type="inferred from homology"/>
<protein>
    <recommendedName>
        <fullName evidence="6">RNA polymerase sigma factor</fullName>
    </recommendedName>
</protein>
<dbReference type="InterPro" id="IPR036388">
    <property type="entry name" value="WH-like_DNA-bd_sf"/>
</dbReference>
<dbReference type="Pfam" id="PF04542">
    <property type="entry name" value="Sigma70_r2"/>
    <property type="match status" value="1"/>
</dbReference>
<feature type="domain" description="RNA polymerase sigma-70" evidence="9">
    <location>
        <begin position="353"/>
        <end position="379"/>
    </location>
</feature>
<dbReference type="InterPro" id="IPR007627">
    <property type="entry name" value="RNA_pol_sigma70_r2"/>
</dbReference>
<dbReference type="PRINTS" id="PR00046">
    <property type="entry name" value="SIGMA70FCT"/>
</dbReference>
<feature type="domain" description="RNA polymerase sigma-70" evidence="8">
    <location>
        <begin position="184"/>
        <end position="197"/>
    </location>
</feature>
<evidence type="ECO:0000256" key="3">
    <source>
        <dbReference type="ARBA" id="ARBA00023082"/>
    </source>
</evidence>
<evidence type="ECO:0000256" key="4">
    <source>
        <dbReference type="ARBA" id="ARBA00023125"/>
    </source>
</evidence>
<feature type="region of interest" description="Disordered" evidence="7">
    <location>
        <begin position="1"/>
        <end position="85"/>
    </location>
</feature>
<evidence type="ECO:0000259" key="8">
    <source>
        <dbReference type="PROSITE" id="PS00715"/>
    </source>
</evidence>
<keyword evidence="5 6" id="KW-0804">Transcription</keyword>
<comment type="similarity">
    <text evidence="1 6">Belongs to the sigma-70 factor family.</text>
</comment>
<dbReference type="Gene3D" id="1.10.10.10">
    <property type="entry name" value="Winged helix-like DNA-binding domain superfamily/Winged helix DNA-binding domain"/>
    <property type="match status" value="2"/>
</dbReference>
<dbReference type="RefSeq" id="WP_218129664.1">
    <property type="nucleotide sequence ID" value="NZ_FNBE01000001.1"/>
</dbReference>
<keyword evidence="4 6" id="KW-0238">DNA-binding</keyword>
<dbReference type="InterPro" id="IPR007624">
    <property type="entry name" value="RNA_pol_sigma70_r3"/>
</dbReference>
<dbReference type="GO" id="GO:0006352">
    <property type="term" value="P:DNA-templated transcription initiation"/>
    <property type="evidence" value="ECO:0007669"/>
    <property type="project" value="InterPro"/>
</dbReference>
<keyword evidence="2 6" id="KW-0805">Transcription regulation</keyword>
<name>A0A1G7DZC0_PSEOR</name>
<dbReference type="PROSITE" id="PS00716">
    <property type="entry name" value="SIGMA70_2"/>
    <property type="match status" value="1"/>
</dbReference>
<dbReference type="Pfam" id="PF04545">
    <property type="entry name" value="Sigma70_r4"/>
    <property type="match status" value="1"/>
</dbReference>
<evidence type="ECO:0000256" key="7">
    <source>
        <dbReference type="SAM" id="MobiDB-lite"/>
    </source>
</evidence>
<comment type="function">
    <text evidence="6">Sigma factors are initiation factors that promote the attachment of RNA polymerase to specific initiation sites and are then released.</text>
</comment>
<evidence type="ECO:0000256" key="5">
    <source>
        <dbReference type="ARBA" id="ARBA00023163"/>
    </source>
</evidence>
<keyword evidence="11" id="KW-1185">Reference proteome</keyword>
<dbReference type="InterPro" id="IPR000943">
    <property type="entry name" value="RNA_pol_sigma70"/>
</dbReference>
<feature type="compositionally biased region" description="Low complexity" evidence="7">
    <location>
        <begin position="31"/>
        <end position="48"/>
    </location>
</feature>
<organism evidence="10 11">
    <name type="scientific">Pseudonocardia oroxyli</name>
    <dbReference type="NCBI Taxonomy" id="366584"/>
    <lineage>
        <taxon>Bacteria</taxon>
        <taxon>Bacillati</taxon>
        <taxon>Actinomycetota</taxon>
        <taxon>Actinomycetes</taxon>
        <taxon>Pseudonocardiales</taxon>
        <taxon>Pseudonocardiaceae</taxon>
        <taxon>Pseudonocardia</taxon>
    </lineage>
</organism>
<dbReference type="AlphaFoldDB" id="A0A1G7DZC0"/>
<dbReference type="CDD" id="cd06171">
    <property type="entry name" value="Sigma70_r4"/>
    <property type="match status" value="1"/>
</dbReference>
<dbReference type="FunFam" id="1.10.601.10:FF:000001">
    <property type="entry name" value="RNA polymerase sigma factor SigA"/>
    <property type="match status" value="1"/>
</dbReference>
<dbReference type="GO" id="GO:0016987">
    <property type="term" value="F:sigma factor activity"/>
    <property type="evidence" value="ECO:0007669"/>
    <property type="project" value="UniProtKB-KW"/>
</dbReference>
<evidence type="ECO:0000313" key="11">
    <source>
        <dbReference type="Proteomes" id="UP000198967"/>
    </source>
</evidence>
<accession>A0A1G7DZC0</accession>
<reference evidence="10 11" key="1">
    <citation type="submission" date="2016-10" db="EMBL/GenBank/DDBJ databases">
        <authorList>
            <person name="de Groot N.N."/>
        </authorList>
    </citation>
    <scope>NUCLEOTIDE SEQUENCE [LARGE SCALE GENOMIC DNA]</scope>
    <source>
        <strain evidence="10 11">CGMCC 4.3143</strain>
    </source>
</reference>
<dbReference type="STRING" id="366584.SAMN05216377_101192"/>
<dbReference type="GO" id="GO:0003677">
    <property type="term" value="F:DNA binding"/>
    <property type="evidence" value="ECO:0007669"/>
    <property type="project" value="UniProtKB-KW"/>
</dbReference>
<dbReference type="SUPFAM" id="SSF88946">
    <property type="entry name" value="Sigma2 domain of RNA polymerase sigma factors"/>
    <property type="match status" value="1"/>
</dbReference>
<dbReference type="InterPro" id="IPR007630">
    <property type="entry name" value="RNA_pol_sigma70_r4"/>
</dbReference>
<dbReference type="PANTHER" id="PTHR30603:SF60">
    <property type="entry name" value="RNA POLYMERASE SIGMA FACTOR RPOD"/>
    <property type="match status" value="1"/>
</dbReference>
<dbReference type="NCBIfam" id="TIGR02937">
    <property type="entry name" value="sigma70-ECF"/>
    <property type="match status" value="1"/>
</dbReference>
<evidence type="ECO:0000256" key="6">
    <source>
        <dbReference type="RuleBase" id="RU362124"/>
    </source>
</evidence>